<dbReference type="Proteomes" id="UP000095283">
    <property type="component" value="Unplaced"/>
</dbReference>
<name>A0A1I7XK74_HETBA</name>
<proteinExistence type="predicted"/>
<evidence type="ECO:0000313" key="2">
    <source>
        <dbReference type="WBParaSite" id="Hba_18162"/>
    </source>
</evidence>
<dbReference type="WBParaSite" id="Hba_18162">
    <property type="protein sequence ID" value="Hba_18162"/>
    <property type="gene ID" value="Hba_18162"/>
</dbReference>
<keyword evidence="1" id="KW-1185">Reference proteome</keyword>
<protein>
    <submittedName>
        <fullName evidence="2">DUF1758 domain-containing protein</fullName>
    </submittedName>
</protein>
<dbReference type="AlphaFoldDB" id="A0A1I7XK74"/>
<sequence>MVCLPCRRVKKPAATINVWFIVNKGSNYSFLAKETIEALIGKNDPFPNALRDPGSKIECHISPSDGNFADANVLGMLALSKLKVYRC</sequence>
<reference evidence="2" key="1">
    <citation type="submission" date="2016-11" db="UniProtKB">
        <authorList>
            <consortium name="WormBaseParasite"/>
        </authorList>
    </citation>
    <scope>IDENTIFICATION</scope>
</reference>
<organism evidence="1 2">
    <name type="scientific">Heterorhabditis bacteriophora</name>
    <name type="common">Entomopathogenic nematode worm</name>
    <dbReference type="NCBI Taxonomy" id="37862"/>
    <lineage>
        <taxon>Eukaryota</taxon>
        <taxon>Metazoa</taxon>
        <taxon>Ecdysozoa</taxon>
        <taxon>Nematoda</taxon>
        <taxon>Chromadorea</taxon>
        <taxon>Rhabditida</taxon>
        <taxon>Rhabditina</taxon>
        <taxon>Rhabditomorpha</taxon>
        <taxon>Strongyloidea</taxon>
        <taxon>Heterorhabditidae</taxon>
        <taxon>Heterorhabditis</taxon>
    </lineage>
</organism>
<evidence type="ECO:0000313" key="1">
    <source>
        <dbReference type="Proteomes" id="UP000095283"/>
    </source>
</evidence>
<accession>A0A1I7XK74</accession>